<proteinExistence type="inferred from homology"/>
<evidence type="ECO:0000313" key="6">
    <source>
        <dbReference type="Proteomes" id="UP000185999"/>
    </source>
</evidence>
<dbReference type="EMBL" id="FTOE01000008">
    <property type="protein sequence ID" value="SIS93994.1"/>
    <property type="molecule type" value="Genomic_DNA"/>
</dbReference>
<dbReference type="Gene3D" id="3.40.190.170">
    <property type="entry name" value="Bacterial extracellular solute-binding protein, family 7"/>
    <property type="match status" value="1"/>
</dbReference>
<evidence type="ECO:0000256" key="2">
    <source>
        <dbReference type="ARBA" id="ARBA00022448"/>
    </source>
</evidence>
<sequence>MNLKPIVLACSLVGVSLMASTVQAEMLKASHQFPGGKGDVRDEMMKIVSNEITKADVDLTMRIYPGGSLFKAKDQWVPLTKGLLDMTLVPLAYAAGKHPQFDATLMPGLVKNHAHAARLSDSPFMEAIKEEINDAGAIVLADTWMAGGFASAKKCILEPEDAEGQTFRAAGKAFERMLAGAGASIASMPSSEIYTAMQTGVIDAANTSSASFVSYRLDEQVKCLTAPGENALWFMYEPLLISKITWNKLNAEQQAALTAAGDKAEKYFFEEAKGLDQKMVDAFTKSGVEVVTMTTEQADKWKAIAQNTSYKVFAEQVPGGKELIDLALSVE</sequence>
<dbReference type="InterPro" id="IPR018389">
    <property type="entry name" value="DctP_fam"/>
</dbReference>
<dbReference type="STRING" id="619304.SAMN05421760_10892"/>
<dbReference type="PANTHER" id="PTHR33376">
    <property type="match status" value="1"/>
</dbReference>
<gene>
    <name evidence="5" type="ORF">SAMN05421760_10892</name>
</gene>
<reference evidence="6" key="1">
    <citation type="submission" date="2017-01" db="EMBL/GenBank/DDBJ databases">
        <authorList>
            <person name="Varghese N."/>
            <person name="Submissions S."/>
        </authorList>
    </citation>
    <scope>NUCLEOTIDE SEQUENCE [LARGE SCALE GENOMIC DNA]</scope>
    <source>
        <strain evidence="6">DSM 22306</strain>
    </source>
</reference>
<dbReference type="OrthoDB" id="8678862at2"/>
<dbReference type="AlphaFoldDB" id="A0A1N7N6N0"/>
<organism evidence="5 6">
    <name type="scientific">Neptunomonas antarctica</name>
    <dbReference type="NCBI Taxonomy" id="619304"/>
    <lineage>
        <taxon>Bacteria</taxon>
        <taxon>Pseudomonadati</taxon>
        <taxon>Pseudomonadota</taxon>
        <taxon>Gammaproteobacteria</taxon>
        <taxon>Oceanospirillales</taxon>
        <taxon>Oceanospirillaceae</taxon>
        <taxon>Neptunomonas</taxon>
    </lineage>
</organism>
<dbReference type="InterPro" id="IPR038404">
    <property type="entry name" value="TRAP_DctP_sf"/>
</dbReference>
<evidence type="ECO:0000313" key="5">
    <source>
        <dbReference type="EMBL" id="SIS93994.1"/>
    </source>
</evidence>
<dbReference type="GO" id="GO:0015740">
    <property type="term" value="P:C4-dicarboxylate transport"/>
    <property type="evidence" value="ECO:0007669"/>
    <property type="project" value="TreeGrafter"/>
</dbReference>
<feature type="chain" id="PRO_5009943608" evidence="4">
    <location>
        <begin position="25"/>
        <end position="331"/>
    </location>
</feature>
<dbReference type="Pfam" id="PF03480">
    <property type="entry name" value="DctP"/>
    <property type="match status" value="1"/>
</dbReference>
<dbReference type="NCBIfam" id="NF037995">
    <property type="entry name" value="TRAP_S1"/>
    <property type="match status" value="1"/>
</dbReference>
<dbReference type="Proteomes" id="UP000185999">
    <property type="component" value="Unassembled WGS sequence"/>
</dbReference>
<keyword evidence="6" id="KW-1185">Reference proteome</keyword>
<keyword evidence="2" id="KW-0813">Transport</keyword>
<dbReference type="RefSeq" id="WP_054341153.1">
    <property type="nucleotide sequence ID" value="NZ_FTOE01000008.1"/>
</dbReference>
<feature type="signal peptide" evidence="4">
    <location>
        <begin position="1"/>
        <end position="24"/>
    </location>
</feature>
<evidence type="ECO:0000256" key="3">
    <source>
        <dbReference type="ARBA" id="ARBA00022729"/>
    </source>
</evidence>
<evidence type="ECO:0000256" key="4">
    <source>
        <dbReference type="SAM" id="SignalP"/>
    </source>
</evidence>
<name>A0A1N7N6N0_9GAMM</name>
<accession>A0A1N7N6N0</accession>
<evidence type="ECO:0000256" key="1">
    <source>
        <dbReference type="ARBA" id="ARBA00009023"/>
    </source>
</evidence>
<keyword evidence="3 4" id="KW-0732">Signal</keyword>
<dbReference type="PANTHER" id="PTHR33376:SF7">
    <property type="entry name" value="C4-DICARBOXYLATE-BINDING PROTEIN DCTB"/>
    <property type="match status" value="1"/>
</dbReference>
<dbReference type="GO" id="GO:0055085">
    <property type="term" value="P:transmembrane transport"/>
    <property type="evidence" value="ECO:0007669"/>
    <property type="project" value="InterPro"/>
</dbReference>
<protein>
    <submittedName>
        <fullName evidence="5">TRAP-type C4-dicarboxylate transport system, substrate-binding protein</fullName>
    </submittedName>
</protein>
<comment type="similarity">
    <text evidence="1">Belongs to the bacterial solute-binding protein 7 family.</text>
</comment>